<feature type="transmembrane region" description="Helical" evidence="2">
    <location>
        <begin position="85"/>
        <end position="104"/>
    </location>
</feature>
<keyword evidence="2" id="KW-1133">Transmembrane helix</keyword>
<reference evidence="3" key="1">
    <citation type="submission" date="2023-03" db="EMBL/GenBank/DDBJ databases">
        <title>Massive genome expansion in bonnet fungi (Mycena s.s.) driven by repeated elements and novel gene families across ecological guilds.</title>
        <authorList>
            <consortium name="Lawrence Berkeley National Laboratory"/>
            <person name="Harder C.B."/>
            <person name="Miyauchi S."/>
            <person name="Viragh M."/>
            <person name="Kuo A."/>
            <person name="Thoen E."/>
            <person name="Andreopoulos B."/>
            <person name="Lu D."/>
            <person name="Skrede I."/>
            <person name="Drula E."/>
            <person name="Henrissat B."/>
            <person name="Morin E."/>
            <person name="Kohler A."/>
            <person name="Barry K."/>
            <person name="LaButti K."/>
            <person name="Morin E."/>
            <person name="Salamov A."/>
            <person name="Lipzen A."/>
            <person name="Mereny Z."/>
            <person name="Hegedus B."/>
            <person name="Baldrian P."/>
            <person name="Stursova M."/>
            <person name="Weitz H."/>
            <person name="Taylor A."/>
            <person name="Grigoriev I.V."/>
            <person name="Nagy L.G."/>
            <person name="Martin F."/>
            <person name="Kauserud H."/>
        </authorList>
    </citation>
    <scope>NUCLEOTIDE SEQUENCE</scope>
    <source>
        <strain evidence="3">CBHHK182m</strain>
    </source>
</reference>
<accession>A0AAD7IL14</accession>
<evidence type="ECO:0000256" key="1">
    <source>
        <dbReference type="SAM" id="MobiDB-lite"/>
    </source>
</evidence>
<feature type="transmembrane region" description="Helical" evidence="2">
    <location>
        <begin position="45"/>
        <end position="65"/>
    </location>
</feature>
<name>A0AAD7IL14_9AGAR</name>
<feature type="region of interest" description="Disordered" evidence="1">
    <location>
        <begin position="274"/>
        <end position="304"/>
    </location>
</feature>
<evidence type="ECO:0000313" key="3">
    <source>
        <dbReference type="EMBL" id="KAJ7744611.1"/>
    </source>
</evidence>
<organism evidence="3 4">
    <name type="scientific">Mycena metata</name>
    <dbReference type="NCBI Taxonomy" id="1033252"/>
    <lineage>
        <taxon>Eukaryota</taxon>
        <taxon>Fungi</taxon>
        <taxon>Dikarya</taxon>
        <taxon>Basidiomycota</taxon>
        <taxon>Agaricomycotina</taxon>
        <taxon>Agaricomycetes</taxon>
        <taxon>Agaricomycetidae</taxon>
        <taxon>Agaricales</taxon>
        <taxon>Marasmiineae</taxon>
        <taxon>Mycenaceae</taxon>
        <taxon>Mycena</taxon>
    </lineage>
</organism>
<feature type="transmembrane region" description="Helical" evidence="2">
    <location>
        <begin position="111"/>
        <end position="133"/>
    </location>
</feature>
<sequence length="304" mass="33743">MDDFWYDISQLWVGTFFYGIYLVLFCICIYVLLHRPQNLGNTVLLATAIALFTLSTVQAVINLVLGAADIDNIDIPYDQLVNATTVIYGINNIIADGLVVYRCYSVWNKNIYVVILPILMLIPTSVFGLDYLLPTENTTFFALSLATNIIVTALTAGRIWWIHRKARAYLRRDVQQRYTSAIAILVESGVLYSATVLAYLILGAIPSVNIVQEPIYQMLTQVLGIAPTLIIVRVGLGISVQSVESTVQTAVAMSDSQGRPRHILGIRAHWSDLEKETPALPTDPDLEDGRRESIEKVPPAYGLP</sequence>
<feature type="transmembrane region" description="Helical" evidence="2">
    <location>
        <begin position="182"/>
        <end position="202"/>
    </location>
</feature>
<feature type="transmembrane region" description="Helical" evidence="2">
    <location>
        <begin position="139"/>
        <end position="161"/>
    </location>
</feature>
<keyword evidence="2" id="KW-0812">Transmembrane</keyword>
<evidence type="ECO:0000256" key="2">
    <source>
        <dbReference type="SAM" id="Phobius"/>
    </source>
</evidence>
<protein>
    <submittedName>
        <fullName evidence="3">Uncharacterized protein</fullName>
    </submittedName>
</protein>
<keyword evidence="2" id="KW-0472">Membrane</keyword>
<dbReference type="Proteomes" id="UP001215598">
    <property type="component" value="Unassembled WGS sequence"/>
</dbReference>
<gene>
    <name evidence="3" type="ORF">B0H16DRAFT_987434</name>
</gene>
<dbReference type="EMBL" id="JARKIB010000086">
    <property type="protein sequence ID" value="KAJ7744611.1"/>
    <property type="molecule type" value="Genomic_DNA"/>
</dbReference>
<dbReference type="AlphaFoldDB" id="A0AAD7IL14"/>
<feature type="transmembrane region" description="Helical" evidence="2">
    <location>
        <begin position="214"/>
        <end position="236"/>
    </location>
</feature>
<feature type="transmembrane region" description="Helical" evidence="2">
    <location>
        <begin position="12"/>
        <end position="33"/>
    </location>
</feature>
<evidence type="ECO:0000313" key="4">
    <source>
        <dbReference type="Proteomes" id="UP001215598"/>
    </source>
</evidence>
<comment type="caution">
    <text evidence="3">The sequence shown here is derived from an EMBL/GenBank/DDBJ whole genome shotgun (WGS) entry which is preliminary data.</text>
</comment>
<proteinExistence type="predicted"/>
<keyword evidence="4" id="KW-1185">Reference proteome</keyword>